<dbReference type="EMBL" id="FUEG01000003">
    <property type="protein sequence ID" value="SJL01642.1"/>
    <property type="molecule type" value="Genomic_DNA"/>
</dbReference>
<keyword evidence="1" id="KW-0472">Membrane</keyword>
<dbReference type="Proteomes" id="UP000219338">
    <property type="component" value="Unassembled WGS sequence"/>
</dbReference>
<reference evidence="4" key="1">
    <citation type="journal article" date="2017" name="Nat. Ecol. Evol.">
        <title>Genome expansion and lineage-specific genetic innovations in the forest pathogenic fungi Armillaria.</title>
        <authorList>
            <person name="Sipos G."/>
            <person name="Prasanna A.N."/>
            <person name="Walter M.C."/>
            <person name="O'Connor E."/>
            <person name="Balint B."/>
            <person name="Krizsan K."/>
            <person name="Kiss B."/>
            <person name="Hess J."/>
            <person name="Varga T."/>
            <person name="Slot J."/>
            <person name="Riley R."/>
            <person name="Boka B."/>
            <person name="Rigling D."/>
            <person name="Barry K."/>
            <person name="Lee J."/>
            <person name="Mihaltcheva S."/>
            <person name="LaButti K."/>
            <person name="Lipzen A."/>
            <person name="Waldron R."/>
            <person name="Moloney N.M."/>
            <person name="Sperisen C."/>
            <person name="Kredics L."/>
            <person name="Vagvoelgyi C."/>
            <person name="Patrignani A."/>
            <person name="Fitzpatrick D."/>
            <person name="Nagy I."/>
            <person name="Doyle S."/>
            <person name="Anderson J.B."/>
            <person name="Grigoriev I.V."/>
            <person name="Gueldener U."/>
            <person name="Muensterkoetter M."/>
            <person name="Nagy L.G."/>
        </authorList>
    </citation>
    <scope>NUCLEOTIDE SEQUENCE [LARGE SCALE GENOMIC DNA]</scope>
    <source>
        <strain evidence="4">C18/9</strain>
    </source>
</reference>
<feature type="transmembrane region" description="Helical" evidence="1">
    <location>
        <begin position="113"/>
        <end position="136"/>
    </location>
</feature>
<proteinExistence type="predicted"/>
<protein>
    <recommendedName>
        <fullName evidence="2">DUF6534 domain-containing protein</fullName>
    </recommendedName>
</protein>
<feature type="transmembrane region" description="Helical" evidence="1">
    <location>
        <begin position="142"/>
        <end position="161"/>
    </location>
</feature>
<dbReference type="Pfam" id="PF20152">
    <property type="entry name" value="DUF6534"/>
    <property type="match status" value="1"/>
</dbReference>
<gene>
    <name evidence="3" type="ORF">ARMOST_04965</name>
</gene>
<dbReference type="STRING" id="47428.A0A284QYX4"/>
<keyword evidence="4" id="KW-1185">Reference proteome</keyword>
<dbReference type="InterPro" id="IPR045339">
    <property type="entry name" value="DUF6534"/>
</dbReference>
<evidence type="ECO:0000313" key="4">
    <source>
        <dbReference type="Proteomes" id="UP000219338"/>
    </source>
</evidence>
<keyword evidence="1" id="KW-0812">Transmembrane</keyword>
<feature type="transmembrane region" description="Helical" evidence="1">
    <location>
        <begin position="21"/>
        <end position="48"/>
    </location>
</feature>
<accession>A0A284QYX4</accession>
<dbReference type="AlphaFoldDB" id="A0A284QYX4"/>
<feature type="domain" description="DUF6534" evidence="2">
    <location>
        <begin position="80"/>
        <end position="164"/>
    </location>
</feature>
<organism evidence="3 4">
    <name type="scientific">Armillaria ostoyae</name>
    <name type="common">Armillaria root rot fungus</name>
    <dbReference type="NCBI Taxonomy" id="47428"/>
    <lineage>
        <taxon>Eukaryota</taxon>
        <taxon>Fungi</taxon>
        <taxon>Dikarya</taxon>
        <taxon>Basidiomycota</taxon>
        <taxon>Agaricomycotina</taxon>
        <taxon>Agaricomycetes</taxon>
        <taxon>Agaricomycetidae</taxon>
        <taxon>Agaricales</taxon>
        <taxon>Marasmiineae</taxon>
        <taxon>Physalacriaceae</taxon>
        <taxon>Armillaria</taxon>
    </lineage>
</organism>
<sequence length="187" mass="21082">MSREVFVTKISILPVRPNGRWILGALVLCSIGTFGEYNVSVYFCSTLIELIFEAAGIVTCVSNTRSKQIISGTVVYGLAMFSDTMTVAYYWWIFAQSRSDFRQTKNVLKRLRLYTAARGLLVTVAQTICFVLHVVQPHQLRWVLMHWNLSGICVFATVALLNARGALREKMNEEISLDVASQLEFSC</sequence>
<feature type="transmembrane region" description="Helical" evidence="1">
    <location>
        <begin position="68"/>
        <end position="92"/>
    </location>
</feature>
<evidence type="ECO:0000259" key="2">
    <source>
        <dbReference type="Pfam" id="PF20152"/>
    </source>
</evidence>
<keyword evidence="1" id="KW-1133">Transmembrane helix</keyword>
<dbReference type="OrthoDB" id="2864380at2759"/>
<name>A0A284QYX4_ARMOS</name>
<evidence type="ECO:0000313" key="3">
    <source>
        <dbReference type="EMBL" id="SJL01642.1"/>
    </source>
</evidence>
<evidence type="ECO:0000256" key="1">
    <source>
        <dbReference type="SAM" id="Phobius"/>
    </source>
</evidence>